<comment type="caution">
    <text evidence="2">The sequence shown here is derived from an EMBL/GenBank/DDBJ whole genome shotgun (WGS) entry which is preliminary data.</text>
</comment>
<evidence type="ECO:0000313" key="2">
    <source>
        <dbReference type="EMBL" id="KAG6972177.1"/>
    </source>
</evidence>
<dbReference type="Proteomes" id="UP000709295">
    <property type="component" value="Unassembled WGS sequence"/>
</dbReference>
<dbReference type="AlphaFoldDB" id="A0A8J5ITJ5"/>
<proteinExistence type="predicted"/>
<reference evidence="2" key="1">
    <citation type="submission" date="2021-01" db="EMBL/GenBank/DDBJ databases">
        <title>Phytophthora aleatoria, a newly-described species from Pinus radiata is distinct from Phytophthora cactorum isolates based on comparative genomics.</title>
        <authorList>
            <person name="Mcdougal R."/>
            <person name="Panda P."/>
            <person name="Williams N."/>
            <person name="Studholme D.J."/>
        </authorList>
    </citation>
    <scope>NUCLEOTIDE SEQUENCE</scope>
    <source>
        <strain evidence="2">NZFS 4037</strain>
    </source>
</reference>
<gene>
    <name evidence="2" type="ORF">JG688_00004089</name>
</gene>
<dbReference type="EMBL" id="JAENGY010000140">
    <property type="protein sequence ID" value="KAG6972177.1"/>
    <property type="molecule type" value="Genomic_DNA"/>
</dbReference>
<keyword evidence="1" id="KW-0732">Signal</keyword>
<feature type="chain" id="PRO_5035161101" evidence="1">
    <location>
        <begin position="18"/>
        <end position="155"/>
    </location>
</feature>
<evidence type="ECO:0000313" key="3">
    <source>
        <dbReference type="Proteomes" id="UP000709295"/>
    </source>
</evidence>
<name>A0A8J5ITJ5_9STRA</name>
<evidence type="ECO:0000256" key="1">
    <source>
        <dbReference type="SAM" id="SignalP"/>
    </source>
</evidence>
<sequence>MSKRLSLSALLGKAVSAALQLVWVGQEQQLVVDFGTTCAAFKLEIVAEEASSEIADDPNKWTDLFTTGAFAKRSRQVLTGLDTKSSDFDECIRKLLIVMEMTEEAGHQEGDSKPRRGLLSKKASRDMEAAKKLLEAIEQLTTSKTTSDETFFFYA</sequence>
<organism evidence="2 3">
    <name type="scientific">Phytophthora aleatoria</name>
    <dbReference type="NCBI Taxonomy" id="2496075"/>
    <lineage>
        <taxon>Eukaryota</taxon>
        <taxon>Sar</taxon>
        <taxon>Stramenopiles</taxon>
        <taxon>Oomycota</taxon>
        <taxon>Peronosporomycetes</taxon>
        <taxon>Peronosporales</taxon>
        <taxon>Peronosporaceae</taxon>
        <taxon>Phytophthora</taxon>
    </lineage>
</organism>
<accession>A0A8J5ITJ5</accession>
<keyword evidence="3" id="KW-1185">Reference proteome</keyword>
<protein>
    <submittedName>
        <fullName evidence="2">Uncharacterized protein</fullName>
    </submittedName>
</protein>
<feature type="signal peptide" evidence="1">
    <location>
        <begin position="1"/>
        <end position="17"/>
    </location>
</feature>